<evidence type="ECO:0000313" key="1">
    <source>
        <dbReference type="EMBL" id="SVB95792.1"/>
    </source>
</evidence>
<dbReference type="EMBL" id="UINC01065778">
    <property type="protein sequence ID" value="SVB95792.1"/>
    <property type="molecule type" value="Genomic_DNA"/>
</dbReference>
<reference evidence="1" key="1">
    <citation type="submission" date="2018-05" db="EMBL/GenBank/DDBJ databases">
        <authorList>
            <person name="Lanie J.A."/>
            <person name="Ng W.-L."/>
            <person name="Kazmierczak K.M."/>
            <person name="Andrzejewski T.M."/>
            <person name="Davidsen T.M."/>
            <person name="Wayne K.J."/>
            <person name="Tettelin H."/>
            <person name="Glass J.I."/>
            <person name="Rusch D."/>
            <person name="Podicherti R."/>
            <person name="Tsui H.-C.T."/>
            <person name="Winkler M.E."/>
        </authorList>
    </citation>
    <scope>NUCLEOTIDE SEQUENCE</scope>
</reference>
<gene>
    <name evidence="1" type="ORF">METZ01_LOCUS248646</name>
</gene>
<organism evidence="1">
    <name type="scientific">marine metagenome</name>
    <dbReference type="NCBI Taxonomy" id="408172"/>
    <lineage>
        <taxon>unclassified sequences</taxon>
        <taxon>metagenomes</taxon>
        <taxon>ecological metagenomes</taxon>
    </lineage>
</organism>
<feature type="non-terminal residue" evidence="1">
    <location>
        <position position="47"/>
    </location>
</feature>
<accession>A0A382I900</accession>
<name>A0A382I900_9ZZZZ</name>
<protein>
    <submittedName>
        <fullName evidence="1">Uncharacterized protein</fullName>
    </submittedName>
</protein>
<proteinExistence type="predicted"/>
<dbReference type="AlphaFoldDB" id="A0A382I900"/>
<sequence length="47" mass="4880">MNKVRALFCLQFTGVLFGVDLVNVSGTVKDPAGTPLPGSNVMILGTT</sequence>